<name>A0A9P1PUG9_YEREN</name>
<dbReference type="PRINTS" id="PR01489">
    <property type="entry name" value="RTXTOXINC"/>
</dbReference>
<evidence type="ECO:0000313" key="3">
    <source>
        <dbReference type="EMBL" id="CNF42537.1"/>
    </source>
</evidence>
<dbReference type="EMBL" id="CPZF01000003">
    <property type="protein sequence ID" value="CNF42537.1"/>
    <property type="molecule type" value="Genomic_DNA"/>
</dbReference>
<evidence type="ECO:0000313" key="4">
    <source>
        <dbReference type="Proteomes" id="UP000041356"/>
    </source>
</evidence>
<dbReference type="InterPro" id="IPR003996">
    <property type="entry name" value="RTX_toxin-activating_protC_bac"/>
</dbReference>
<keyword evidence="2" id="KW-0963">Cytoplasm</keyword>
<reference evidence="3 4" key="1">
    <citation type="submission" date="2015-03" db="EMBL/GenBank/DDBJ databases">
        <authorList>
            <consortium name="Pathogen Informatics"/>
            <person name="Murphy D."/>
        </authorList>
    </citation>
    <scope>NUCLEOTIDE SEQUENCE [LARGE SCALE GENOMIC DNA]</scope>
    <source>
        <strain evidence="3 4">IP27818</strain>
    </source>
</reference>
<dbReference type="RefSeq" id="WP_227747482.1">
    <property type="nucleotide sequence ID" value="NZ_CAKODN010000014.1"/>
</dbReference>
<dbReference type="Pfam" id="PF02794">
    <property type="entry name" value="HlyC"/>
    <property type="match status" value="1"/>
</dbReference>
<keyword evidence="2" id="KW-0204">Cytolysis</keyword>
<dbReference type="GO" id="GO:0009404">
    <property type="term" value="P:toxin metabolic process"/>
    <property type="evidence" value="ECO:0007669"/>
    <property type="project" value="UniProtKB-UniRule"/>
</dbReference>
<comment type="subcellular location">
    <subcellularLocation>
        <location evidence="2">Cytoplasm</location>
    </subcellularLocation>
</comment>
<keyword evidence="2 3" id="KW-0012">Acyltransferase</keyword>
<organism evidence="3 4">
    <name type="scientific">Yersinia enterocolitica</name>
    <dbReference type="NCBI Taxonomy" id="630"/>
    <lineage>
        <taxon>Bacteria</taxon>
        <taxon>Pseudomonadati</taxon>
        <taxon>Pseudomonadota</taxon>
        <taxon>Gammaproteobacteria</taxon>
        <taxon>Enterobacterales</taxon>
        <taxon>Yersiniaceae</taxon>
        <taxon>Yersinia</taxon>
    </lineage>
</organism>
<dbReference type="AlphaFoldDB" id="A0A9P1PUG9"/>
<evidence type="ECO:0000256" key="1">
    <source>
        <dbReference type="ARBA" id="ARBA00005686"/>
    </source>
</evidence>
<comment type="function">
    <text evidence="2">Involved in fatty acylation of protoxin at internal lysine residues, thereby converting it to the active toxin.</text>
</comment>
<keyword evidence="2 3" id="KW-0808">Transferase</keyword>
<dbReference type="GO" id="GO:0005737">
    <property type="term" value="C:cytoplasm"/>
    <property type="evidence" value="ECO:0007669"/>
    <property type="project" value="UniProtKB-SubCell"/>
</dbReference>
<dbReference type="GO" id="GO:0016746">
    <property type="term" value="F:acyltransferase activity"/>
    <property type="evidence" value="ECO:0007669"/>
    <property type="project" value="UniProtKB-UniRule"/>
</dbReference>
<proteinExistence type="inferred from homology"/>
<gene>
    <name evidence="3" type="primary">hlyC</name>
    <name evidence="3" type="ORF">ERS137939_01443</name>
</gene>
<accession>A0A9P1PUG9</accession>
<dbReference type="EC" id="2.3.1.-" evidence="2"/>
<comment type="caution">
    <text evidence="3">The sequence shown here is derived from an EMBL/GenBank/DDBJ whole genome shotgun (WGS) entry which is preliminary data.</text>
</comment>
<sequence>MIQGDNKVLLLESSEIQEIMGGVMLLTQRSPLHRAYLVSEWYQQIYPAITLNQFRYYTDEHGNPLAFCNWAFLSKKNMNEILSGERDIRKEDWQSGSNMFFPEMIAPYGHAKMMATDLRRNILSSRKGERVCAIRGQPNKQNSLAKPRVQWFKI</sequence>
<evidence type="ECO:0000256" key="2">
    <source>
        <dbReference type="RuleBase" id="RU368102"/>
    </source>
</evidence>
<dbReference type="GO" id="GO:0031640">
    <property type="term" value="P:killing of cells of another organism"/>
    <property type="evidence" value="ECO:0007669"/>
    <property type="project" value="UniProtKB-KW"/>
</dbReference>
<dbReference type="Proteomes" id="UP000041356">
    <property type="component" value="Unassembled WGS sequence"/>
</dbReference>
<protein>
    <recommendedName>
        <fullName evidence="2">RTX toxin-activating lysine-acyltransferase</fullName>
        <ecNumber evidence="2">2.3.1.-</ecNumber>
    </recommendedName>
</protein>
<comment type="similarity">
    <text evidence="1 2">Belongs to the RTX toxin acyltransferase family.</text>
</comment>